<dbReference type="PANTHER" id="PTHR31589">
    <property type="entry name" value="PROTEIN, PUTATIVE (DUF239)-RELATED-RELATED"/>
    <property type="match status" value="1"/>
</dbReference>
<dbReference type="EMBL" id="JABWDY010015020">
    <property type="protein sequence ID" value="KAF5197172.1"/>
    <property type="molecule type" value="Genomic_DNA"/>
</dbReference>
<evidence type="ECO:0000313" key="3">
    <source>
        <dbReference type="Proteomes" id="UP000554482"/>
    </source>
</evidence>
<evidence type="ECO:0000313" key="2">
    <source>
        <dbReference type="EMBL" id="KAF5197172.1"/>
    </source>
</evidence>
<dbReference type="Pfam" id="PF14365">
    <property type="entry name" value="Neprosin_AP"/>
    <property type="match status" value="1"/>
</dbReference>
<dbReference type="InterPro" id="IPR025521">
    <property type="entry name" value="Neprosin_propep"/>
</dbReference>
<dbReference type="PANTHER" id="PTHR31589:SF223">
    <property type="entry name" value="PROTEIN, PUTATIVE (DUF239)-RELATED"/>
    <property type="match status" value="1"/>
</dbReference>
<reference evidence="2 3" key="1">
    <citation type="submission" date="2020-06" db="EMBL/GenBank/DDBJ databases">
        <title>Transcriptomic and genomic resources for Thalictrum thalictroides and T. hernandezii: Facilitating candidate gene discovery in an emerging model plant lineage.</title>
        <authorList>
            <person name="Arias T."/>
            <person name="Riano-Pachon D.M."/>
            <person name="Di Stilio V.S."/>
        </authorList>
    </citation>
    <scope>NUCLEOTIDE SEQUENCE [LARGE SCALE GENOMIC DNA]</scope>
    <source>
        <strain evidence="3">cv. WT478/WT964</strain>
        <tissue evidence="2">Leaves</tissue>
    </source>
</reference>
<sequence length="124" mass="14341">MSYDYDLQTEYGDIYDCIDIYKQPAFDHPALKNHKIQMESTSYPEGMKREISLLSNTTKVLNIGLPDGGCPKGTVPIRRIQKADAVRRKPLKTSAFLNGMMKRILVDYHLDHHIYTYERLCTTK</sequence>
<organism evidence="2 3">
    <name type="scientific">Thalictrum thalictroides</name>
    <name type="common">Rue-anemone</name>
    <name type="synonym">Anemone thalictroides</name>
    <dbReference type="NCBI Taxonomy" id="46969"/>
    <lineage>
        <taxon>Eukaryota</taxon>
        <taxon>Viridiplantae</taxon>
        <taxon>Streptophyta</taxon>
        <taxon>Embryophyta</taxon>
        <taxon>Tracheophyta</taxon>
        <taxon>Spermatophyta</taxon>
        <taxon>Magnoliopsida</taxon>
        <taxon>Ranunculales</taxon>
        <taxon>Ranunculaceae</taxon>
        <taxon>Thalictroideae</taxon>
        <taxon>Thalictrum</taxon>
    </lineage>
</organism>
<evidence type="ECO:0000259" key="1">
    <source>
        <dbReference type="Pfam" id="PF14365"/>
    </source>
</evidence>
<keyword evidence="3" id="KW-1185">Reference proteome</keyword>
<dbReference type="OrthoDB" id="1935425at2759"/>
<feature type="domain" description="Neprosin activation peptide" evidence="1">
    <location>
        <begin position="7"/>
        <end position="93"/>
    </location>
</feature>
<comment type="caution">
    <text evidence="2">The sequence shown here is derived from an EMBL/GenBank/DDBJ whole genome shotgun (WGS) entry which is preliminary data.</text>
</comment>
<dbReference type="Proteomes" id="UP000554482">
    <property type="component" value="Unassembled WGS sequence"/>
</dbReference>
<accession>A0A7J6WM31</accession>
<gene>
    <name evidence="2" type="ORF">FRX31_013241</name>
</gene>
<protein>
    <submittedName>
        <fullName evidence="2">Nep-interacting protein</fullName>
    </submittedName>
</protein>
<dbReference type="InterPro" id="IPR053168">
    <property type="entry name" value="Glutamic_endopeptidase"/>
</dbReference>
<dbReference type="AlphaFoldDB" id="A0A7J6WM31"/>
<name>A0A7J6WM31_THATH</name>
<proteinExistence type="predicted"/>